<gene>
    <name evidence="2" type="ORF">TPAB3V08_LOCUS6010</name>
</gene>
<reference evidence="2" key="1">
    <citation type="submission" date="2021-03" db="EMBL/GenBank/DDBJ databases">
        <authorList>
            <person name="Tran Van P."/>
        </authorList>
    </citation>
    <scope>NUCLEOTIDE SEQUENCE</scope>
</reference>
<keyword evidence="3" id="KW-1185">Reference proteome</keyword>
<dbReference type="EMBL" id="CAJPIN010008594">
    <property type="protein sequence ID" value="CAG2059044.1"/>
    <property type="molecule type" value="Genomic_DNA"/>
</dbReference>
<proteinExistence type="predicted"/>
<name>A0ABN7P0R4_TIMPD</name>
<protein>
    <submittedName>
        <fullName evidence="2">Uncharacterized protein</fullName>
    </submittedName>
</protein>
<feature type="region of interest" description="Disordered" evidence="1">
    <location>
        <begin position="1"/>
        <end position="39"/>
    </location>
</feature>
<evidence type="ECO:0000313" key="2">
    <source>
        <dbReference type="EMBL" id="CAG2059044.1"/>
    </source>
</evidence>
<feature type="compositionally biased region" description="Basic and acidic residues" evidence="1">
    <location>
        <begin position="7"/>
        <end position="23"/>
    </location>
</feature>
<evidence type="ECO:0000256" key="1">
    <source>
        <dbReference type="SAM" id="MobiDB-lite"/>
    </source>
</evidence>
<sequence length="96" mass="10572">MVGRSRLNLEDVNSHLREGRVENHLGNTTSSSPERDSNLDLTALGSLAQHETSTLTNYAIKVGLDHHGYRCCGKRQALWHSLNPPVLLPKMSVVAV</sequence>
<evidence type="ECO:0000313" key="3">
    <source>
        <dbReference type="Proteomes" id="UP001153148"/>
    </source>
</evidence>
<comment type="caution">
    <text evidence="2">The sequence shown here is derived from an EMBL/GenBank/DDBJ whole genome shotgun (WGS) entry which is preliminary data.</text>
</comment>
<dbReference type="Proteomes" id="UP001153148">
    <property type="component" value="Unassembled WGS sequence"/>
</dbReference>
<organism evidence="2 3">
    <name type="scientific">Timema podura</name>
    <name type="common">Walking stick</name>
    <dbReference type="NCBI Taxonomy" id="61482"/>
    <lineage>
        <taxon>Eukaryota</taxon>
        <taxon>Metazoa</taxon>
        <taxon>Ecdysozoa</taxon>
        <taxon>Arthropoda</taxon>
        <taxon>Hexapoda</taxon>
        <taxon>Insecta</taxon>
        <taxon>Pterygota</taxon>
        <taxon>Neoptera</taxon>
        <taxon>Polyneoptera</taxon>
        <taxon>Phasmatodea</taxon>
        <taxon>Timematodea</taxon>
        <taxon>Timematoidea</taxon>
        <taxon>Timematidae</taxon>
        <taxon>Timema</taxon>
    </lineage>
</organism>
<accession>A0ABN7P0R4</accession>